<evidence type="ECO:0000256" key="3">
    <source>
        <dbReference type="ARBA" id="ARBA00023235"/>
    </source>
</evidence>
<evidence type="ECO:0000259" key="7">
    <source>
        <dbReference type="SMART" id="SM00363"/>
    </source>
</evidence>
<dbReference type="CDD" id="cd00165">
    <property type="entry name" value="S4"/>
    <property type="match status" value="1"/>
</dbReference>
<dbReference type="SMART" id="SM00363">
    <property type="entry name" value="S4"/>
    <property type="match status" value="1"/>
</dbReference>
<dbReference type="SUPFAM" id="SSF55120">
    <property type="entry name" value="Pseudouridine synthase"/>
    <property type="match status" value="1"/>
</dbReference>
<dbReference type="GeneID" id="36133978"/>
<dbReference type="eggNOG" id="COG0564">
    <property type="taxonomic scope" value="Bacteria"/>
</dbReference>
<dbReference type="InterPro" id="IPR050188">
    <property type="entry name" value="RluA_PseudoU_synthase"/>
</dbReference>
<reference evidence="8 9" key="1">
    <citation type="journal article" date="2011" name="Genome Biol. Evol.">
        <title>Comparative whole genome sequence analysis of the carcinogenic bacterial model pathogen Helicobacter felis.</title>
        <authorList>
            <person name="Arnold I.C."/>
            <person name="Zigova Z."/>
            <person name="Holden M."/>
            <person name="Lawley T.D."/>
            <person name="Rad R."/>
            <person name="Dougan G."/>
            <person name="Falkow S."/>
            <person name="Bentley S.D."/>
            <person name="Muller A."/>
        </authorList>
    </citation>
    <scope>NUCLEOTIDE SEQUENCE [LARGE SCALE GENOMIC DNA]</scope>
    <source>
        <strain evidence="9">ATCC 49179 / CCUG 28539 / NCTC 12436 / CS1</strain>
    </source>
</reference>
<dbReference type="PROSITE" id="PS50889">
    <property type="entry name" value="S4"/>
    <property type="match status" value="1"/>
</dbReference>
<dbReference type="Gene3D" id="3.10.290.10">
    <property type="entry name" value="RNA-binding S4 domain"/>
    <property type="match status" value="1"/>
</dbReference>
<comment type="function">
    <text evidence="6">Responsible for synthesis of pseudouridine from uracil.</text>
</comment>
<dbReference type="STRING" id="936155.HFELIS_10890"/>
<dbReference type="PROSITE" id="PS01129">
    <property type="entry name" value="PSI_RLU"/>
    <property type="match status" value="1"/>
</dbReference>
<proteinExistence type="inferred from homology"/>
<dbReference type="Pfam" id="PF00849">
    <property type="entry name" value="PseudoU_synth_2"/>
    <property type="match status" value="1"/>
</dbReference>
<keyword evidence="8" id="KW-0456">Lyase</keyword>
<comment type="similarity">
    <text evidence="2 6">Belongs to the pseudouridine synthase RluA family.</text>
</comment>
<feature type="domain" description="RNA-binding S4" evidence="7">
    <location>
        <begin position="10"/>
        <end position="67"/>
    </location>
</feature>
<dbReference type="OrthoDB" id="128480at2"/>
<comment type="catalytic activity">
    <reaction evidence="1 6">
        <text>a uridine in RNA = a pseudouridine in RNA</text>
        <dbReference type="Rhea" id="RHEA:48348"/>
        <dbReference type="Rhea" id="RHEA-COMP:12068"/>
        <dbReference type="Rhea" id="RHEA-COMP:12069"/>
        <dbReference type="ChEBI" id="CHEBI:65314"/>
        <dbReference type="ChEBI" id="CHEBI:65315"/>
    </reaction>
</comment>
<dbReference type="InterPro" id="IPR006224">
    <property type="entry name" value="PsdUridine_synth_RluA-like_CS"/>
</dbReference>
<dbReference type="PANTHER" id="PTHR21600">
    <property type="entry name" value="MITOCHONDRIAL RNA PSEUDOURIDINE SYNTHASE"/>
    <property type="match status" value="1"/>
</dbReference>
<dbReference type="HOGENOM" id="CLU_016902_4_4_7"/>
<dbReference type="RefSeq" id="WP_013469537.1">
    <property type="nucleotide sequence ID" value="NC_014810.2"/>
</dbReference>
<dbReference type="Pfam" id="PF01479">
    <property type="entry name" value="S4"/>
    <property type="match status" value="1"/>
</dbReference>
<evidence type="ECO:0000256" key="4">
    <source>
        <dbReference type="PIRSR" id="PIRSR606225-1"/>
    </source>
</evidence>
<keyword evidence="3 6" id="KW-0413">Isomerase</keyword>
<evidence type="ECO:0000313" key="9">
    <source>
        <dbReference type="Proteomes" id="UP000007934"/>
    </source>
</evidence>
<dbReference type="InterPro" id="IPR006225">
    <property type="entry name" value="PsdUridine_synth_RluC/D"/>
</dbReference>
<dbReference type="InterPro" id="IPR020103">
    <property type="entry name" value="PsdUridine_synth_cat_dom_sf"/>
</dbReference>
<keyword evidence="5" id="KW-0694">RNA-binding</keyword>
<feature type="active site" evidence="4">
    <location>
        <position position="133"/>
    </location>
</feature>
<dbReference type="Gene3D" id="3.30.2350.10">
    <property type="entry name" value="Pseudouridine synthase"/>
    <property type="match status" value="1"/>
</dbReference>
<dbReference type="AlphaFoldDB" id="E7ADB6"/>
<dbReference type="KEGG" id="hfe:HFELIS_10890"/>
<evidence type="ECO:0000256" key="6">
    <source>
        <dbReference type="RuleBase" id="RU362028"/>
    </source>
</evidence>
<protein>
    <recommendedName>
        <fullName evidence="6">Pseudouridine synthase</fullName>
        <ecNumber evidence="6">5.4.99.-</ecNumber>
    </recommendedName>
</protein>
<dbReference type="NCBIfam" id="TIGR00005">
    <property type="entry name" value="rluA_subfam"/>
    <property type="match status" value="1"/>
</dbReference>
<dbReference type="GO" id="GO:0000455">
    <property type="term" value="P:enzyme-directed rRNA pseudouridine synthesis"/>
    <property type="evidence" value="ECO:0007669"/>
    <property type="project" value="TreeGrafter"/>
</dbReference>
<dbReference type="GO" id="GO:0003723">
    <property type="term" value="F:RNA binding"/>
    <property type="evidence" value="ECO:0007669"/>
    <property type="project" value="UniProtKB-KW"/>
</dbReference>
<dbReference type="InterPro" id="IPR006145">
    <property type="entry name" value="PsdUridine_synth_RsuA/RluA"/>
</dbReference>
<dbReference type="EC" id="5.4.99.-" evidence="6"/>
<evidence type="ECO:0000256" key="5">
    <source>
        <dbReference type="PROSITE-ProRule" id="PRU00182"/>
    </source>
</evidence>
<dbReference type="GO" id="GO:0016829">
    <property type="term" value="F:lyase activity"/>
    <property type="evidence" value="ECO:0007669"/>
    <property type="project" value="UniProtKB-KW"/>
</dbReference>
<sequence>MKEWVIWQSGRLDQLLAQELNISRSQVLGCIKAGLVSMDGKICQKGGVEVKPGSYVCVQEPPTAEITPLPTTLNIECLYEDEDLLVINKPPHLAVHPAPSLKEESLVDYLVAKGYQLSNLNGTSRCGIVHRLDKETSGALVIAKNNACHAHLSAQLQSRQMGRYYVALIQGHLREPLFVECHLGRHPKNRLKRANLDALKVKGGKPSKTFFVPLFDGLKCQLVGARLYSGRTHQVRAHLESLGRPILGDRLYGAKEGSAKRTMLHAYILYLIHPRTGHQHLFKAELLKDMVECAQSHLQGNNWYGCLQEASFLERFSTLFV</sequence>
<dbReference type="GO" id="GO:0120159">
    <property type="term" value="F:rRNA pseudouridine synthase activity"/>
    <property type="evidence" value="ECO:0007669"/>
    <property type="project" value="UniProtKB-ARBA"/>
</dbReference>
<evidence type="ECO:0000256" key="1">
    <source>
        <dbReference type="ARBA" id="ARBA00000073"/>
    </source>
</evidence>
<accession>E7ADB6</accession>
<dbReference type="InterPro" id="IPR036986">
    <property type="entry name" value="S4_RNA-bd_sf"/>
</dbReference>
<dbReference type="EMBL" id="FQ670179">
    <property type="protein sequence ID" value="CBY83173.1"/>
    <property type="molecule type" value="Genomic_DNA"/>
</dbReference>
<evidence type="ECO:0000256" key="2">
    <source>
        <dbReference type="ARBA" id="ARBA00010876"/>
    </source>
</evidence>
<evidence type="ECO:0000313" key="8">
    <source>
        <dbReference type="EMBL" id="CBY83173.1"/>
    </source>
</evidence>
<dbReference type="InterPro" id="IPR002942">
    <property type="entry name" value="S4_RNA-bd"/>
</dbReference>
<dbReference type="SUPFAM" id="SSF55174">
    <property type="entry name" value="Alpha-L RNA-binding motif"/>
    <property type="match status" value="1"/>
</dbReference>
<dbReference type="Proteomes" id="UP000007934">
    <property type="component" value="Chromosome"/>
</dbReference>
<name>E7ADB6_HELFC</name>
<dbReference type="PANTHER" id="PTHR21600:SF44">
    <property type="entry name" value="RIBOSOMAL LARGE SUBUNIT PSEUDOURIDINE SYNTHASE D"/>
    <property type="match status" value="1"/>
</dbReference>
<gene>
    <name evidence="8" type="ordered locus">Hfelis_10890</name>
</gene>
<keyword evidence="9" id="KW-1185">Reference proteome</keyword>
<organism evidence="8 9">
    <name type="scientific">Helicobacter felis (strain ATCC 49179 / CCUG 28539 / NCTC 12436 / CS1)</name>
    <dbReference type="NCBI Taxonomy" id="936155"/>
    <lineage>
        <taxon>Bacteria</taxon>
        <taxon>Pseudomonadati</taxon>
        <taxon>Campylobacterota</taxon>
        <taxon>Epsilonproteobacteria</taxon>
        <taxon>Campylobacterales</taxon>
        <taxon>Helicobacteraceae</taxon>
        <taxon>Helicobacter</taxon>
    </lineage>
</organism>
<dbReference type="CDD" id="cd02869">
    <property type="entry name" value="PseudoU_synth_RluA_like"/>
    <property type="match status" value="1"/>
</dbReference>